<evidence type="ECO:0000256" key="1">
    <source>
        <dbReference type="SAM" id="Phobius"/>
    </source>
</evidence>
<dbReference type="PANTHER" id="PTHR35040">
    <property type="match status" value="1"/>
</dbReference>
<dbReference type="EMBL" id="JAUEPO010000002">
    <property type="protein sequence ID" value="KAK3331854.1"/>
    <property type="molecule type" value="Genomic_DNA"/>
</dbReference>
<dbReference type="PANTHER" id="PTHR35040:SF9">
    <property type="entry name" value="4-LIKE CELL SURFACE PROTEIN, PUTATIVE (AFU_ORTHOLOGUE AFUA_4G14080)-RELATED"/>
    <property type="match status" value="1"/>
</dbReference>
<reference evidence="2" key="1">
    <citation type="journal article" date="2023" name="Mol. Phylogenet. Evol.">
        <title>Genome-scale phylogeny and comparative genomics of the fungal order Sordariales.</title>
        <authorList>
            <person name="Hensen N."/>
            <person name="Bonometti L."/>
            <person name="Westerberg I."/>
            <person name="Brannstrom I.O."/>
            <person name="Guillou S."/>
            <person name="Cros-Aarteil S."/>
            <person name="Calhoun S."/>
            <person name="Haridas S."/>
            <person name="Kuo A."/>
            <person name="Mondo S."/>
            <person name="Pangilinan J."/>
            <person name="Riley R."/>
            <person name="LaButti K."/>
            <person name="Andreopoulos B."/>
            <person name="Lipzen A."/>
            <person name="Chen C."/>
            <person name="Yan M."/>
            <person name="Daum C."/>
            <person name="Ng V."/>
            <person name="Clum A."/>
            <person name="Steindorff A."/>
            <person name="Ohm R.A."/>
            <person name="Martin F."/>
            <person name="Silar P."/>
            <person name="Natvig D.O."/>
            <person name="Lalanne C."/>
            <person name="Gautier V."/>
            <person name="Ament-Velasquez S.L."/>
            <person name="Kruys A."/>
            <person name="Hutchinson M.I."/>
            <person name="Powell A.J."/>
            <person name="Barry K."/>
            <person name="Miller A.N."/>
            <person name="Grigoriev I.V."/>
            <person name="Debuchy R."/>
            <person name="Gladieux P."/>
            <person name="Hiltunen Thoren M."/>
            <person name="Johannesson H."/>
        </authorList>
    </citation>
    <scope>NUCLEOTIDE SEQUENCE</scope>
    <source>
        <strain evidence="2">SMH4131-1</strain>
    </source>
</reference>
<evidence type="ECO:0000313" key="3">
    <source>
        <dbReference type="Proteomes" id="UP001286456"/>
    </source>
</evidence>
<feature type="transmembrane region" description="Helical" evidence="1">
    <location>
        <begin position="12"/>
        <end position="33"/>
    </location>
</feature>
<proteinExistence type="predicted"/>
<protein>
    <submittedName>
        <fullName evidence="2">Spherulation-specific family 4</fullName>
    </submittedName>
</protein>
<keyword evidence="1" id="KW-0812">Transmembrane</keyword>
<keyword evidence="1" id="KW-1133">Transmembrane helix</keyword>
<comment type="caution">
    <text evidence="2">The sequence shown here is derived from an EMBL/GenBank/DDBJ whole genome shotgun (WGS) entry which is preliminary data.</text>
</comment>
<organism evidence="2 3">
    <name type="scientific">Cercophora scortea</name>
    <dbReference type="NCBI Taxonomy" id="314031"/>
    <lineage>
        <taxon>Eukaryota</taxon>
        <taxon>Fungi</taxon>
        <taxon>Dikarya</taxon>
        <taxon>Ascomycota</taxon>
        <taxon>Pezizomycotina</taxon>
        <taxon>Sordariomycetes</taxon>
        <taxon>Sordariomycetidae</taxon>
        <taxon>Sordariales</taxon>
        <taxon>Lasiosphaeriaceae</taxon>
        <taxon>Cercophora</taxon>
    </lineage>
</organism>
<keyword evidence="3" id="KW-1185">Reference proteome</keyword>
<dbReference type="Proteomes" id="UP001286456">
    <property type="component" value="Unassembled WGS sequence"/>
</dbReference>
<sequence>MSTRRRPVKQPFIIVPLYIYPAATAWDPLFLAVCSHPSLDFLIIINPANGPGACSTPDDNYIAALERLSLLPNTKIIGYVYCSYGERPSTEVVQDIETYHTWEIQGPSLRVDGIFFDEAPVSSEHVSYMSDMTSVARRTRLSASEQNSLVPAIIIYNPGVFADQAFYHSADYIVVFENRLEAWNSSYVRQNMETLPPELLARSVAIAHSAEDLGVQLRFGEHATLHVGLAGHFATAVSDYTEWCCNWGDYVRWADELLHKMA</sequence>
<dbReference type="Pfam" id="PF12138">
    <property type="entry name" value="Spherulin4"/>
    <property type="match status" value="1"/>
</dbReference>
<name>A0AAE0IV74_9PEZI</name>
<reference evidence="2" key="2">
    <citation type="submission" date="2023-06" db="EMBL/GenBank/DDBJ databases">
        <authorList>
            <consortium name="Lawrence Berkeley National Laboratory"/>
            <person name="Haridas S."/>
            <person name="Hensen N."/>
            <person name="Bonometti L."/>
            <person name="Westerberg I."/>
            <person name="Brannstrom I.O."/>
            <person name="Guillou S."/>
            <person name="Cros-Aarteil S."/>
            <person name="Calhoun S."/>
            <person name="Kuo A."/>
            <person name="Mondo S."/>
            <person name="Pangilinan J."/>
            <person name="Riley R."/>
            <person name="Labutti K."/>
            <person name="Andreopoulos B."/>
            <person name="Lipzen A."/>
            <person name="Chen C."/>
            <person name="Yanf M."/>
            <person name="Daum C."/>
            <person name="Ng V."/>
            <person name="Clum A."/>
            <person name="Steindorff A."/>
            <person name="Ohm R."/>
            <person name="Martin F."/>
            <person name="Silar P."/>
            <person name="Natvig D."/>
            <person name="Lalanne C."/>
            <person name="Gautier V."/>
            <person name="Ament-Velasquez S.L."/>
            <person name="Kruys A."/>
            <person name="Hutchinson M.I."/>
            <person name="Powell A.J."/>
            <person name="Barry K."/>
            <person name="Miller A.N."/>
            <person name="Grigoriev I.V."/>
            <person name="Debuchy R."/>
            <person name="Gladieux P."/>
            <person name="Thoren M.H."/>
            <person name="Johannesson H."/>
        </authorList>
    </citation>
    <scope>NUCLEOTIDE SEQUENCE</scope>
    <source>
        <strain evidence="2">SMH4131-1</strain>
    </source>
</reference>
<gene>
    <name evidence="2" type="ORF">B0T19DRAFT_397678</name>
</gene>
<keyword evidence="1" id="KW-0472">Membrane</keyword>
<dbReference type="AlphaFoldDB" id="A0AAE0IV74"/>
<accession>A0AAE0IV74</accession>
<evidence type="ECO:0000313" key="2">
    <source>
        <dbReference type="EMBL" id="KAK3331854.1"/>
    </source>
</evidence>
<dbReference type="InterPro" id="IPR021986">
    <property type="entry name" value="Spherulin4"/>
</dbReference>